<gene>
    <name evidence="2" type="ORF">D0868_07521</name>
</gene>
<proteinExistence type="predicted"/>
<evidence type="ECO:0000313" key="2">
    <source>
        <dbReference type="EMBL" id="RMY03334.1"/>
    </source>
</evidence>
<accession>A0A3M6YJX1</accession>
<dbReference type="AlphaFoldDB" id="A0A3M6YJX1"/>
<comment type="caution">
    <text evidence="2">The sequence shown here is derived from an EMBL/GenBank/DDBJ whole genome shotgun (WGS) entry which is preliminary data.</text>
</comment>
<feature type="region of interest" description="Disordered" evidence="1">
    <location>
        <begin position="1"/>
        <end position="135"/>
    </location>
</feature>
<evidence type="ECO:0000313" key="3">
    <source>
        <dbReference type="Proteomes" id="UP000282582"/>
    </source>
</evidence>
<organism evidence="2 3">
    <name type="scientific">Hortaea werneckii</name>
    <name type="common">Black yeast</name>
    <name type="synonym">Cladosporium werneckii</name>
    <dbReference type="NCBI Taxonomy" id="91943"/>
    <lineage>
        <taxon>Eukaryota</taxon>
        <taxon>Fungi</taxon>
        <taxon>Dikarya</taxon>
        <taxon>Ascomycota</taxon>
        <taxon>Pezizomycotina</taxon>
        <taxon>Dothideomycetes</taxon>
        <taxon>Dothideomycetidae</taxon>
        <taxon>Mycosphaerellales</taxon>
        <taxon>Teratosphaeriaceae</taxon>
        <taxon>Hortaea</taxon>
    </lineage>
</organism>
<dbReference type="EMBL" id="QWIK01000622">
    <property type="protein sequence ID" value="RMY03334.1"/>
    <property type="molecule type" value="Genomic_DNA"/>
</dbReference>
<sequence>MLGQHTSPQHTNNHTKYTSNHLKNNNSPAQSHPTSKPIDQETMTRSPPWTPAHYANLIDPQPREPGNGSTFKSPNRPRPPKPVQPRDDGCSRMPNACFASGGGNDDPQPRDPGNGRHRMRKDPQPRDPGNGRHAALIGVGAECEVLHAAQVCGGGGGGGSQPPREPRPPQPREGGRRFASAPRMPQPRDPG</sequence>
<reference evidence="2 3" key="1">
    <citation type="journal article" date="2018" name="BMC Genomics">
        <title>Genomic evidence for intraspecific hybridization in a clonal and extremely halotolerant yeast.</title>
        <authorList>
            <person name="Gostincar C."/>
            <person name="Stajich J.E."/>
            <person name="Zupancic J."/>
            <person name="Zalar P."/>
            <person name="Gunde-Cimerman N."/>
        </authorList>
    </citation>
    <scope>NUCLEOTIDE SEQUENCE [LARGE SCALE GENOMIC DNA]</scope>
    <source>
        <strain evidence="2 3">EXF-6654</strain>
    </source>
</reference>
<evidence type="ECO:0000256" key="1">
    <source>
        <dbReference type="SAM" id="MobiDB-lite"/>
    </source>
</evidence>
<name>A0A3M6YJX1_HORWE</name>
<feature type="compositionally biased region" description="Polar residues" evidence="1">
    <location>
        <begin position="1"/>
        <end position="34"/>
    </location>
</feature>
<dbReference type="Proteomes" id="UP000282582">
    <property type="component" value="Unassembled WGS sequence"/>
</dbReference>
<feature type="region of interest" description="Disordered" evidence="1">
    <location>
        <begin position="150"/>
        <end position="191"/>
    </location>
</feature>
<protein>
    <submittedName>
        <fullName evidence="2">Uncharacterized protein</fullName>
    </submittedName>
</protein>